<feature type="region of interest" description="Disordered" evidence="5">
    <location>
        <begin position="958"/>
        <end position="982"/>
    </location>
</feature>
<feature type="region of interest" description="Disordered" evidence="5">
    <location>
        <begin position="3027"/>
        <end position="3050"/>
    </location>
</feature>
<feature type="compositionally biased region" description="Basic residues" evidence="5">
    <location>
        <begin position="8"/>
        <end position="22"/>
    </location>
</feature>
<feature type="compositionally biased region" description="Polar residues" evidence="5">
    <location>
        <begin position="1786"/>
        <end position="1806"/>
    </location>
</feature>
<dbReference type="InterPro" id="IPR027417">
    <property type="entry name" value="P-loop_NTPase"/>
</dbReference>
<evidence type="ECO:0000256" key="4">
    <source>
        <dbReference type="SAM" id="Coils"/>
    </source>
</evidence>
<evidence type="ECO:0000256" key="1">
    <source>
        <dbReference type="ARBA" id="ARBA00022741"/>
    </source>
</evidence>
<dbReference type="FunFam" id="3.40.50.300:FF:001129">
    <property type="entry name" value="ras-related protein Rab-44 isoform X2"/>
    <property type="match status" value="1"/>
</dbReference>
<reference evidence="6" key="3">
    <citation type="submission" date="2025-09" db="UniProtKB">
        <authorList>
            <consortium name="Ensembl"/>
        </authorList>
    </citation>
    <scope>IDENTIFICATION</scope>
</reference>
<feature type="region of interest" description="Disordered" evidence="5">
    <location>
        <begin position="1443"/>
        <end position="1510"/>
    </location>
</feature>
<dbReference type="PRINTS" id="PR00449">
    <property type="entry name" value="RASTRNSFRMNG"/>
</dbReference>
<feature type="compositionally biased region" description="Polar residues" evidence="5">
    <location>
        <begin position="534"/>
        <end position="545"/>
    </location>
</feature>
<keyword evidence="2" id="KW-0342">GTP-binding</keyword>
<dbReference type="OrthoDB" id="9451682at2759"/>
<dbReference type="SMART" id="SM00174">
    <property type="entry name" value="RHO"/>
    <property type="match status" value="1"/>
</dbReference>
<reference evidence="6 7" key="1">
    <citation type="journal article" date="2011" name="Proc. Natl. Acad. Sci. U.S.A.">
        <title>Genetic diversity and population structure of the endangered marsupial Sarcophilus harrisii (Tasmanian devil).</title>
        <authorList>
            <person name="Miller W."/>
            <person name="Hayes V.M."/>
            <person name="Ratan A."/>
            <person name="Petersen D.C."/>
            <person name="Wittekindt N.E."/>
            <person name="Miller J."/>
            <person name="Walenz B."/>
            <person name="Knight J."/>
            <person name="Qi J."/>
            <person name="Zhao F."/>
            <person name="Wang Q."/>
            <person name="Bedoya-Reina O.C."/>
            <person name="Katiyar N."/>
            <person name="Tomsho L.P."/>
            <person name="Kasson L.M."/>
            <person name="Hardie R.A."/>
            <person name="Woodbridge P."/>
            <person name="Tindall E.A."/>
            <person name="Bertelsen M.F."/>
            <person name="Dixon D."/>
            <person name="Pyecroft S."/>
            <person name="Helgen K.M."/>
            <person name="Lesk A.M."/>
            <person name="Pringle T.H."/>
            <person name="Patterson N."/>
            <person name="Zhang Y."/>
            <person name="Kreiss A."/>
            <person name="Woods G.M."/>
            <person name="Jones M.E."/>
            <person name="Schuster S.C."/>
        </authorList>
    </citation>
    <scope>NUCLEOTIDE SEQUENCE [LARGE SCALE GENOMIC DNA]</scope>
</reference>
<feature type="region of interest" description="Disordered" evidence="5">
    <location>
        <begin position="335"/>
        <end position="370"/>
    </location>
</feature>
<evidence type="ECO:0000256" key="3">
    <source>
        <dbReference type="ARBA" id="ARBA00023288"/>
    </source>
</evidence>
<dbReference type="SUPFAM" id="SSF52540">
    <property type="entry name" value="P-loop containing nucleoside triphosphate hydrolases"/>
    <property type="match status" value="1"/>
</dbReference>
<dbReference type="Pfam" id="PF00071">
    <property type="entry name" value="Ras"/>
    <property type="match status" value="1"/>
</dbReference>
<dbReference type="PROSITE" id="PS51421">
    <property type="entry name" value="RAS"/>
    <property type="match status" value="1"/>
</dbReference>
<feature type="region of interest" description="Disordered" evidence="5">
    <location>
        <begin position="423"/>
        <end position="443"/>
    </location>
</feature>
<reference evidence="6" key="2">
    <citation type="submission" date="2025-08" db="UniProtKB">
        <authorList>
            <consortium name="Ensembl"/>
        </authorList>
    </citation>
    <scope>IDENTIFICATION</scope>
</reference>
<dbReference type="SMART" id="SM00173">
    <property type="entry name" value="RAS"/>
    <property type="match status" value="1"/>
</dbReference>
<feature type="region of interest" description="Disordered" evidence="5">
    <location>
        <begin position="2068"/>
        <end position="2113"/>
    </location>
</feature>
<dbReference type="SUPFAM" id="SSF47473">
    <property type="entry name" value="EF-hand"/>
    <property type="match status" value="1"/>
</dbReference>
<feature type="region of interest" description="Disordered" evidence="5">
    <location>
        <begin position="2130"/>
        <end position="2181"/>
    </location>
</feature>
<dbReference type="Ensembl" id="ENSSHAT00000051269.1">
    <property type="protein sequence ID" value="ENSSHAP00000043075.1"/>
    <property type="gene ID" value="ENSSHAG00000030398.1"/>
</dbReference>
<dbReference type="Proteomes" id="UP000007648">
    <property type="component" value="Unassembled WGS sequence"/>
</dbReference>
<feature type="region of interest" description="Disordered" evidence="5">
    <location>
        <begin position="2227"/>
        <end position="2287"/>
    </location>
</feature>
<keyword evidence="3" id="KW-0449">Lipoprotein</keyword>
<dbReference type="FunCoup" id="A0A7N4PVM7">
    <property type="interactions" value="210"/>
</dbReference>
<dbReference type="CTD" id="401258"/>
<dbReference type="SMART" id="SM00175">
    <property type="entry name" value="RAB"/>
    <property type="match status" value="1"/>
</dbReference>
<dbReference type="GeneTree" id="ENSGT00940000160379"/>
<gene>
    <name evidence="6" type="primary">RAB44</name>
</gene>
<feature type="region of interest" description="Disordered" evidence="5">
    <location>
        <begin position="1"/>
        <end position="42"/>
    </location>
</feature>
<feature type="region of interest" description="Disordered" evidence="5">
    <location>
        <begin position="2440"/>
        <end position="2490"/>
    </location>
</feature>
<evidence type="ECO:0000313" key="7">
    <source>
        <dbReference type="Proteomes" id="UP000007648"/>
    </source>
</evidence>
<dbReference type="PANTHER" id="PTHR47977">
    <property type="entry name" value="RAS-RELATED PROTEIN RAB"/>
    <property type="match status" value="1"/>
</dbReference>
<feature type="region of interest" description="Disordered" evidence="5">
    <location>
        <begin position="624"/>
        <end position="800"/>
    </location>
</feature>
<feature type="region of interest" description="Disordered" evidence="5">
    <location>
        <begin position="1653"/>
        <end position="1822"/>
    </location>
</feature>
<evidence type="ECO:0000256" key="5">
    <source>
        <dbReference type="SAM" id="MobiDB-lite"/>
    </source>
</evidence>
<dbReference type="InParanoid" id="A0A7N4PVM7"/>
<proteinExistence type="predicted"/>
<feature type="region of interest" description="Disordered" evidence="5">
    <location>
        <begin position="2658"/>
        <end position="2694"/>
    </location>
</feature>
<keyword evidence="1" id="KW-0547">Nucleotide-binding</keyword>
<feature type="region of interest" description="Disordered" evidence="5">
    <location>
        <begin position="3226"/>
        <end position="3254"/>
    </location>
</feature>
<keyword evidence="4" id="KW-0175">Coiled coil</keyword>
<feature type="region of interest" description="Disordered" evidence="5">
    <location>
        <begin position="489"/>
        <end position="548"/>
    </location>
</feature>
<dbReference type="InterPro" id="IPR050227">
    <property type="entry name" value="Rab"/>
</dbReference>
<organism evidence="6 7">
    <name type="scientific">Sarcophilus harrisii</name>
    <name type="common">Tasmanian devil</name>
    <name type="synonym">Sarcophilus laniarius</name>
    <dbReference type="NCBI Taxonomy" id="9305"/>
    <lineage>
        <taxon>Eukaryota</taxon>
        <taxon>Metazoa</taxon>
        <taxon>Chordata</taxon>
        <taxon>Craniata</taxon>
        <taxon>Vertebrata</taxon>
        <taxon>Euteleostomi</taxon>
        <taxon>Mammalia</taxon>
        <taxon>Metatheria</taxon>
        <taxon>Dasyuromorphia</taxon>
        <taxon>Dasyuridae</taxon>
        <taxon>Sarcophilus</taxon>
    </lineage>
</organism>
<name>A0A7N4PVM7_SARHA</name>
<evidence type="ECO:0000313" key="6">
    <source>
        <dbReference type="Ensembl" id="ENSSHAP00000043075.1"/>
    </source>
</evidence>
<dbReference type="InterPro" id="IPR011992">
    <property type="entry name" value="EF-hand-dom_pair"/>
</dbReference>
<feature type="coiled-coil region" evidence="4">
    <location>
        <begin position="191"/>
        <end position="315"/>
    </location>
</feature>
<protein>
    <submittedName>
        <fullName evidence="6">RAB44, member RAS onco family</fullName>
    </submittedName>
</protein>
<accession>A0A7N4PVM7</accession>
<dbReference type="Gene3D" id="1.10.238.10">
    <property type="entry name" value="EF-hand"/>
    <property type="match status" value="1"/>
</dbReference>
<dbReference type="GO" id="GO:0005525">
    <property type="term" value="F:GTP binding"/>
    <property type="evidence" value="ECO:0007669"/>
    <property type="project" value="UniProtKB-KW"/>
</dbReference>
<dbReference type="InterPro" id="IPR001806">
    <property type="entry name" value="Small_GTPase"/>
</dbReference>
<dbReference type="GeneID" id="100929240"/>
<dbReference type="InterPro" id="IPR005225">
    <property type="entry name" value="Small_GTP-bd"/>
</dbReference>
<dbReference type="Gene3D" id="3.40.50.300">
    <property type="entry name" value="P-loop containing nucleotide triphosphate hydrolases"/>
    <property type="match status" value="1"/>
</dbReference>
<feature type="region of interest" description="Disordered" evidence="5">
    <location>
        <begin position="2740"/>
        <end position="2805"/>
    </location>
</feature>
<feature type="compositionally biased region" description="Polar residues" evidence="5">
    <location>
        <begin position="2787"/>
        <end position="2799"/>
    </location>
</feature>
<dbReference type="CDD" id="cd00154">
    <property type="entry name" value="Rab"/>
    <property type="match status" value="1"/>
</dbReference>
<keyword evidence="7" id="KW-1185">Reference proteome</keyword>
<dbReference type="RefSeq" id="XP_031820829.1">
    <property type="nucleotide sequence ID" value="XM_031964969.1"/>
</dbReference>
<dbReference type="PROSITE" id="PS51419">
    <property type="entry name" value="RAB"/>
    <property type="match status" value="1"/>
</dbReference>
<evidence type="ECO:0000256" key="2">
    <source>
        <dbReference type="ARBA" id="ARBA00023134"/>
    </source>
</evidence>
<dbReference type="NCBIfam" id="TIGR00231">
    <property type="entry name" value="small_GTP"/>
    <property type="match status" value="1"/>
</dbReference>
<sequence>MESSNPRAGRKSRKLGSRRRHQMKEVADEDGPPALDSEWPSQATEELQDFFRECGAEQKGFITREDLRKAKFSFLGNPEELELIFEWLDPERKGSLTIKEFTSGLKNVFSSQTRIPGSRKKKPRTWVFSKEEPTSFQRLEEVDPEERRWFLSFMEQLGTDHLSLDQAEIWQLWKKLRQEEPHLVGNLEGFLAKVTSRLRETQAEKETLQMTLKKYDDDHHREVQQLYEEMEHQIHSEKQRLQAASDTQGLAYSSMMHQALEAKEQEMQYLAEGQRELEAQIDLLKSKRHEVSLENQRLQETQRDLTGQLEQVQGQLQVTRGHLNLARGQVAWQVEEETSLSSDPPVDPKNTSDSQHFTSFPEEDPLPSLFEEGDWSQLLSNFTSPLSGNTTQISWSPPPTPTSLKGYHTPRIVRQISITKRNSWQFNQESPSDPEVLPRSPLGSSEAPAVVLELKVAGEPKPGKTFQLDFQRVSSGEPAITTWGQAAPELGDSLASSDSLPSQELAGPGKGFGETDGDEVGQGDGPISDILSKGPSSEESLQTLGPSADMQADTWKVSAKEIPHPGLPPAGSEQEVGSWGKEVFTLGSDVPVESPEHLVLIEEGIPMMEKEREKMNTEGWEMETNQQNNVRGLETELRESAGSVVSEVPGEESKSTESPGPDAGEILGEGYRSTESPGPDADEILGEGSQSTELPGPDVGEVPREESRNVELPGPDVGEVPREESRNVELPGPDAGEILGEGYRSTESPGPDDGEVLVEDSRFTKSPGPDVENALSQKAELTDSPGPDIGNPDAQETSHVVSSRTVVDSVLSQEEQILRSLESDVEKVPGQKSQLIHLVRVIELPGTVIGNATEKKSELMMSPRQDTDNAFGQKEGMDVGNVLCEEAGILESAELERDNHPGPEIGLLSSSSPDVDVYPSYEVTLLKSYQPGVGDTTELHRLTVRNASDHEARIRISPEIDTSSQEAGLTGSPGPDEDDISGHRTRFMESWKTDIKDASGKEAQVLYSPEPEVGETFRQENVFMSSLGPDRADVTGQKAGTGIGDAAIQEARTTELCKDDVRNASDQGSELMESPELHVDDTVSQENGFIQSDKTDTEKISEQEVEILYSSGLDSSNAPGQGAGYIESPGSDVSDVAVQKAGLMNSSVIDSADSPSQEDKLMLPEKEVSLSAIQKSDVESGLDVGNSPSQETRHDIGGTFLYSPGPDTGDTLSQETRHTEPTMMDVDDATVQRPGVIELSKVDVGNVSDQENRLIKSSGIDAPIGKIELVEFSGPEMGDALSREVKFEGLCEMDVGDVEMAEIMYSPVPDIRDSLGQKSGVVELHGLCVSEISIQQARVLESDVRDGPGQGIMPKEFHEADVGNASAQDTEIMHSPRPGVRDSAGLEAETVHSPGPYVGDSIGQEAGVPELDVGNAPDQETRFMPSCETHVSGACEEEAEILHSPGPDEEDSPGQEGEPKESSMLDLGEAPGQEGSILKISETDVDIGSSQQTRETESPGPSGNEAPGQEAGIGEIYEIDMRDALGNEIEFGPDGGDAASNEGILILETQQSDVSDASNSDQVVEFIESCGPEVGDISHQEAEIMNSPGSDRCDAFRQETMFMELGETHVGNAEITYSPVPDMSESLGQEVKVLESPETDVRDGLSQEVMTRESYEADVGNVPDQDTETMHSPRPGVRDSAGPEAETVHSPGPYGGDSIGQEAGVPEVHRDVGNASDLENRFMPSSETHVSGACEEAAEVLHSPGPNEEDSLGQETELKESSMLNLGEGPGQEGSFLELSEAGVDTGSSQQTRETGSPGPNGNEASGQEAGIGETYETDMRDALDNEVEFGPDAGDAARNEGILMLETQQSDVSDASNSGQVVEFIESREPEAGDISHQEAEIMHSTGPYVEDSIGQESGVPEVHRDVRNAPDQEARFMPSFETHVSGACEEEAEILHSPGPDVGDAASNEGILMLKTQQSNVSEAFNSGQVVEFIESCGPEVGDVSHQEAEIMNSLGSDRCDAFHQEIMFMEQRETDVGNAEITYSPFPDMSESLGQEVRVLESPETDVRDGLGQEVITRESYEADVGNAPDQDTEIMPSPKPGVRDSAGPEAETVHSPGPYVGDPIGQEAGVPELDVGNAPDQEARFMPSSETHVSDVCEEEAEILHSPGPDGEDSLVQETEPKESSMLDLGGAPGQEGSFLELSEAGAEDVFSHQVEQTGSLGSGVRDILGQEAEFKKSYEIKEEDTLGLEQPTVLEETASQEGSFLESPEEGVENGSRQQTGQIRSPGPDVEDTPGQKAEIRESYETDVRDALDEEGEFDPNVGHVAAGQGSLMLGTQEPDVGDASRIDQITGLIESCGPEVGDISHQEAEIMNSSGSDRYDAFCQEDKFGGLCETVVGDAEMAEILYSAVPDVNDSPGQEAGVVELRGLHVSELSIQQARVLESDVRDYAGQGIMTKESDEADVGNASAQAPEITPSPRPGVRDSASPEAETVHSPGPYGGDSISQETGVLELDVGNAPDQEARFMSSSETHVSGACEEDAEILHSPGPDVGDAASNEGILMLKTQQSNVSEAFNSGQVVEFIESCGPEVGDVSHQEAEIMNSPGSDRCDAFRQETMFMEQGETDVGNAEITYSPFPDMSESLGQEVRVLESPETDVRDGPGQQVMTRESYEVDVGNAPDQDTEIMPSPRAGVRDSAGPEAETVHSPGPCGGDFIGQKAGVPELDVGNAPDQEARFMPLSETHVSDVCEEEAEILHSPGPDGEDSLVQETEPKESSMLDLGGAPGQEGSFLELSETGVDIGASQQTRETESSGSGVRDILGQEAEFKKSCEIYEEDTLGLVQPTVLEEIASQEGSFLESSEEGVDTGSSRQTREKESPGPNVNEAPSQEAGIGEPYETDMRDALDNEIDFGPDGGDAARNEGILMLETQQSDVSDASNSGQVVEFIESCGPEVGDISHQEAEIMNSPGSDRCDAFCQETMFMERGETDVGNAETIYSLVPDMSESLGQEVRVLESPETDVRDGLGQGIMTKESHEADMENASAQDTEIMPSPRPGVRDSAGPEAETVHSPGLYVGDSIGQEAGVPELDVGNASDQEARFMLSSETHVSDVASKGAGNRELRMVLGEDIPDQEAEILHLPGPDGEDSPGQEAALGASPVQVLEGVPIQESRFLELAEAGVQDWSCKQAGLPGSPAPDVRDTPVKETEILHSPNRVVSDYPHQGTDRLIDSFRPIIDILSDEEVQLPKSSGPRVGDAPEKEPGNVESPRPDVLPVVPERGGLQDQNSEAVWRAEDGVLQRQAREGFWLPKDSPGDTLGTQDAGQALSVPLEAEAQPECKVLGGQIIPLSEPREENSLEVMKKANLKSQVQATRVSPGGEAPEPDYLFHVLFLGDSNVGKTSFLHLLHHDSFATGLTATVGMDYRIKNLMVDNRWFALQLWDTAGQERYHSITKQFLRKADGIVLMYDVTCPGSFTHVRYWLDCIQERGPDDVVILLLGNKIDCVKERLVSTEAGQLLAKEIGVIFGECSAVLGHNILEPIMSLARAMQEQDTKMKHSVVKLEKKEVKKAGCCS</sequence>
<dbReference type="GO" id="GO:0003924">
    <property type="term" value="F:GTPase activity"/>
    <property type="evidence" value="ECO:0007669"/>
    <property type="project" value="InterPro"/>
</dbReference>
<feature type="compositionally biased region" description="Polar residues" evidence="5">
    <location>
        <begin position="349"/>
        <end position="358"/>
    </location>
</feature>
<feature type="region of interest" description="Disordered" evidence="5">
    <location>
        <begin position="2836"/>
        <end position="2879"/>
    </location>
</feature>